<evidence type="ECO:0000313" key="3">
    <source>
        <dbReference type="Proteomes" id="UP001054945"/>
    </source>
</evidence>
<accession>A0AAV4XGL9</accession>
<dbReference type="EMBL" id="BPLR01017709">
    <property type="protein sequence ID" value="GIY93804.1"/>
    <property type="molecule type" value="Genomic_DNA"/>
</dbReference>
<keyword evidence="3" id="KW-1185">Reference proteome</keyword>
<evidence type="ECO:0000256" key="1">
    <source>
        <dbReference type="SAM" id="MobiDB-lite"/>
    </source>
</evidence>
<gene>
    <name evidence="2" type="primary">AVEN_57817_1</name>
    <name evidence="2" type="ORF">CEXT_553061</name>
</gene>
<organism evidence="2 3">
    <name type="scientific">Caerostris extrusa</name>
    <name type="common">Bark spider</name>
    <name type="synonym">Caerostris bankana</name>
    <dbReference type="NCBI Taxonomy" id="172846"/>
    <lineage>
        <taxon>Eukaryota</taxon>
        <taxon>Metazoa</taxon>
        <taxon>Ecdysozoa</taxon>
        <taxon>Arthropoda</taxon>
        <taxon>Chelicerata</taxon>
        <taxon>Arachnida</taxon>
        <taxon>Araneae</taxon>
        <taxon>Araneomorphae</taxon>
        <taxon>Entelegynae</taxon>
        <taxon>Araneoidea</taxon>
        <taxon>Araneidae</taxon>
        <taxon>Caerostris</taxon>
    </lineage>
</organism>
<evidence type="ECO:0000313" key="2">
    <source>
        <dbReference type="EMBL" id="GIY93804.1"/>
    </source>
</evidence>
<feature type="compositionally biased region" description="Acidic residues" evidence="1">
    <location>
        <begin position="164"/>
        <end position="175"/>
    </location>
</feature>
<reference evidence="2 3" key="1">
    <citation type="submission" date="2021-06" db="EMBL/GenBank/DDBJ databases">
        <title>Caerostris extrusa draft genome.</title>
        <authorList>
            <person name="Kono N."/>
            <person name="Arakawa K."/>
        </authorList>
    </citation>
    <scope>NUCLEOTIDE SEQUENCE [LARGE SCALE GENOMIC DNA]</scope>
</reference>
<proteinExistence type="predicted"/>
<dbReference type="AlphaFoldDB" id="A0AAV4XGL9"/>
<name>A0AAV4XGL9_CAEEX</name>
<dbReference type="Proteomes" id="UP001054945">
    <property type="component" value="Unassembled WGS sequence"/>
</dbReference>
<comment type="caution">
    <text evidence="2">The sequence shown here is derived from an EMBL/GenBank/DDBJ whole genome shotgun (WGS) entry which is preliminary data.</text>
</comment>
<protein>
    <submittedName>
        <fullName evidence="2">Uncharacterized protein</fullName>
    </submittedName>
</protein>
<sequence>MERDKEAETFSEALFTYLWFTENLVCSRTAASTVGDMSDFIAEVAKAVVVLSALTVPSFNENKDTDQEAFMNFLKEINYLFPKLNISKPQSEYMVSIATNTELCEHHQMNISEPVNIPSTLNSSQNSEFIENSNQLVVSYNSGEENEESDEHSEMRLHPNSEVSSEESEDTSDSDEELCRELLKECLDVLKKYDDLPPVDWCVVCQNKRDLKAVDDNDNVCVKHNRGSFYYVVTHSETEDLDI</sequence>
<feature type="region of interest" description="Disordered" evidence="1">
    <location>
        <begin position="141"/>
        <end position="175"/>
    </location>
</feature>